<organism evidence="1">
    <name type="scientific">marine metagenome</name>
    <dbReference type="NCBI Taxonomy" id="408172"/>
    <lineage>
        <taxon>unclassified sequences</taxon>
        <taxon>metagenomes</taxon>
        <taxon>ecological metagenomes</taxon>
    </lineage>
</organism>
<protein>
    <recommendedName>
        <fullName evidence="2">3-deoxy-D-manno-octulosonate 8-phosphate phosphatase</fullName>
    </recommendedName>
</protein>
<dbReference type="SUPFAM" id="SSF56784">
    <property type="entry name" value="HAD-like"/>
    <property type="match status" value="1"/>
</dbReference>
<dbReference type="PANTHER" id="PTHR21485:SF3">
    <property type="entry name" value="N-ACYLNEURAMINATE CYTIDYLYLTRANSFERASE"/>
    <property type="match status" value="1"/>
</dbReference>
<dbReference type="Pfam" id="PF08282">
    <property type="entry name" value="Hydrolase_3"/>
    <property type="match status" value="1"/>
</dbReference>
<dbReference type="PANTHER" id="PTHR21485">
    <property type="entry name" value="HAD SUPERFAMILY MEMBERS CMAS AND KDSC"/>
    <property type="match status" value="1"/>
</dbReference>
<accession>A0A383E5D6</accession>
<feature type="non-terminal residue" evidence="1">
    <location>
        <position position="121"/>
    </location>
</feature>
<name>A0A383E5D6_9ZZZZ</name>
<dbReference type="EMBL" id="UINC01223025">
    <property type="protein sequence ID" value="SVE52047.1"/>
    <property type="molecule type" value="Genomic_DNA"/>
</dbReference>
<dbReference type="InterPro" id="IPR050793">
    <property type="entry name" value="CMP-NeuNAc_synthase"/>
</dbReference>
<dbReference type="InterPro" id="IPR023214">
    <property type="entry name" value="HAD_sf"/>
</dbReference>
<proteinExistence type="predicted"/>
<gene>
    <name evidence="1" type="ORF">METZ01_LOCUS504901</name>
</gene>
<evidence type="ECO:0008006" key="2">
    <source>
        <dbReference type="Google" id="ProtNLM"/>
    </source>
</evidence>
<dbReference type="Gene3D" id="3.40.50.1000">
    <property type="entry name" value="HAD superfamily/HAD-like"/>
    <property type="match status" value="1"/>
</dbReference>
<evidence type="ECO:0000313" key="1">
    <source>
        <dbReference type="EMBL" id="SVE52047.1"/>
    </source>
</evidence>
<dbReference type="InterPro" id="IPR036412">
    <property type="entry name" value="HAD-like_sf"/>
</dbReference>
<dbReference type="AlphaFoldDB" id="A0A383E5D6"/>
<dbReference type="GO" id="GO:0008781">
    <property type="term" value="F:N-acylneuraminate cytidylyltransferase activity"/>
    <property type="evidence" value="ECO:0007669"/>
    <property type="project" value="TreeGrafter"/>
</dbReference>
<reference evidence="1" key="1">
    <citation type="submission" date="2018-05" db="EMBL/GenBank/DDBJ databases">
        <authorList>
            <person name="Lanie J.A."/>
            <person name="Ng W.-L."/>
            <person name="Kazmierczak K.M."/>
            <person name="Andrzejewski T.M."/>
            <person name="Davidsen T.M."/>
            <person name="Wayne K.J."/>
            <person name="Tettelin H."/>
            <person name="Glass J.I."/>
            <person name="Rusch D."/>
            <person name="Podicherti R."/>
            <person name="Tsui H.-C.T."/>
            <person name="Winkler M.E."/>
        </authorList>
    </citation>
    <scope>NUCLEOTIDE SEQUENCE</scope>
</reference>
<sequence>LICVVLLDIDGILTDGAVYVDSLGKETKRIQFDDIDAIFKLKREGIKIGFITGEDNDFCQYVKTRFNPDFFLVGCKDKLGGFKKLAEKNNLDKETVCYAGDSERDIELLKYVGYSFAPNDV</sequence>
<feature type="non-terminal residue" evidence="1">
    <location>
        <position position="1"/>
    </location>
</feature>